<keyword evidence="9" id="KW-1185">Reference proteome</keyword>
<dbReference type="InterPro" id="IPR011082">
    <property type="entry name" value="Exosome-assoc_fac/DNA_repair"/>
</dbReference>
<dbReference type="GO" id="GO:0010468">
    <property type="term" value="P:regulation of gene expression"/>
    <property type="evidence" value="ECO:0007669"/>
    <property type="project" value="TreeGrafter"/>
</dbReference>
<protein>
    <recommendedName>
        <fullName evidence="6">Exosome complex protein</fullName>
    </recommendedName>
</protein>
<evidence type="ECO:0000256" key="2">
    <source>
        <dbReference type="ARBA" id="ARBA00009154"/>
    </source>
</evidence>
<comment type="subcellular location">
    <subcellularLocation>
        <location evidence="1 6">Nucleus</location>
    </subcellularLocation>
</comment>
<sequence>MEAADLLPLLEQLDDNIDDLEEALKPILDSSVVATSKKLPVLDKAKFHVLVTYALESLIFSYLRLHGVNAKEHSVFRELIRVKQYFAKITALETEPEKRTLTLDKQAASRFIKHGLAGNDKFDLERKEQEAKEKARAQLKASLLAKKADPAQKSGNSDSEAGEDDDAKPAKPAVKTQEKRNKRREKQKKKISKEEHTEGKKERRKKKDEMRKAKKLK</sequence>
<evidence type="ECO:0000256" key="4">
    <source>
        <dbReference type="ARBA" id="ARBA00022884"/>
    </source>
</evidence>
<evidence type="ECO:0000256" key="6">
    <source>
        <dbReference type="RuleBase" id="RU368003"/>
    </source>
</evidence>
<evidence type="ECO:0000313" key="8">
    <source>
        <dbReference type="EMBL" id="PYI07126.1"/>
    </source>
</evidence>
<dbReference type="EMBL" id="KZ826344">
    <property type="protein sequence ID" value="PYI07126.1"/>
    <property type="molecule type" value="Genomic_DNA"/>
</dbReference>
<feature type="region of interest" description="Disordered" evidence="7">
    <location>
        <begin position="143"/>
        <end position="217"/>
    </location>
</feature>
<dbReference type="GO" id="GO:0003677">
    <property type="term" value="F:DNA binding"/>
    <property type="evidence" value="ECO:0007669"/>
    <property type="project" value="TreeGrafter"/>
</dbReference>
<dbReference type="GO" id="GO:0005730">
    <property type="term" value="C:nucleolus"/>
    <property type="evidence" value="ECO:0007669"/>
    <property type="project" value="TreeGrafter"/>
</dbReference>
<dbReference type="Pfam" id="PF04000">
    <property type="entry name" value="Sas10_Utp3"/>
    <property type="match status" value="1"/>
</dbReference>
<dbReference type="AlphaFoldDB" id="A0A319EAQ3"/>
<comment type="function">
    <text evidence="6">Required for exosome-dependent processing of pre-rRNA and small nucleolar RNA (snRNA) precursors. Involved in processing of 35S pre-rRNA at the A0, A1 and A2 sites.</text>
</comment>
<feature type="compositionally biased region" description="Basic residues" evidence="7">
    <location>
        <begin position="180"/>
        <end position="191"/>
    </location>
</feature>
<dbReference type="PANTHER" id="PTHR15341">
    <property type="entry name" value="SUN-COR STEROID HORMONE RECEPTOR CO-REPRESSOR"/>
    <property type="match status" value="1"/>
</dbReference>
<dbReference type="InterPro" id="IPR007146">
    <property type="entry name" value="Sas10/Utp3/C1D"/>
</dbReference>
<accession>A0A319EAQ3</accession>
<dbReference type="Proteomes" id="UP000248423">
    <property type="component" value="Unassembled WGS sequence"/>
</dbReference>
<evidence type="ECO:0000256" key="7">
    <source>
        <dbReference type="SAM" id="MobiDB-lite"/>
    </source>
</evidence>
<proteinExistence type="inferred from homology"/>
<dbReference type="PANTHER" id="PTHR15341:SF3">
    <property type="entry name" value="NUCLEAR NUCLEIC ACID-BINDING PROTEIN C1D"/>
    <property type="match status" value="1"/>
</dbReference>
<feature type="compositionally biased region" description="Basic and acidic residues" evidence="7">
    <location>
        <begin position="192"/>
        <end position="211"/>
    </location>
</feature>
<dbReference type="VEuPathDB" id="FungiDB:BO78DRAFT_396694"/>
<evidence type="ECO:0000256" key="3">
    <source>
        <dbReference type="ARBA" id="ARBA00022552"/>
    </source>
</evidence>
<dbReference type="GO" id="GO:0003723">
    <property type="term" value="F:RNA binding"/>
    <property type="evidence" value="ECO:0007669"/>
    <property type="project" value="UniProtKB-UniRule"/>
</dbReference>
<comment type="similarity">
    <text evidence="2 6">Belongs to the C1D family.</text>
</comment>
<organism evidence="8 9">
    <name type="scientific">Aspergillus sclerotiicarbonarius (strain CBS 121057 / IBT 28362)</name>
    <dbReference type="NCBI Taxonomy" id="1448318"/>
    <lineage>
        <taxon>Eukaryota</taxon>
        <taxon>Fungi</taxon>
        <taxon>Dikarya</taxon>
        <taxon>Ascomycota</taxon>
        <taxon>Pezizomycotina</taxon>
        <taxon>Eurotiomycetes</taxon>
        <taxon>Eurotiomycetidae</taxon>
        <taxon>Eurotiales</taxon>
        <taxon>Aspergillaceae</taxon>
        <taxon>Aspergillus</taxon>
        <taxon>Aspergillus subgen. Circumdati</taxon>
    </lineage>
</organism>
<reference evidence="8 9" key="1">
    <citation type="submission" date="2018-02" db="EMBL/GenBank/DDBJ databases">
        <title>The genomes of Aspergillus section Nigri reveals drivers in fungal speciation.</title>
        <authorList>
            <consortium name="DOE Joint Genome Institute"/>
            <person name="Vesth T.C."/>
            <person name="Nybo J."/>
            <person name="Theobald S."/>
            <person name="Brandl J."/>
            <person name="Frisvad J.C."/>
            <person name="Nielsen K.F."/>
            <person name="Lyhne E.K."/>
            <person name="Kogle M.E."/>
            <person name="Kuo A."/>
            <person name="Riley R."/>
            <person name="Clum A."/>
            <person name="Nolan M."/>
            <person name="Lipzen A."/>
            <person name="Salamov A."/>
            <person name="Henrissat B."/>
            <person name="Wiebenga A."/>
            <person name="De vries R.P."/>
            <person name="Grigoriev I.V."/>
            <person name="Mortensen U.H."/>
            <person name="Andersen M.R."/>
            <person name="Baker S.E."/>
        </authorList>
    </citation>
    <scope>NUCLEOTIDE SEQUENCE [LARGE SCALE GENOMIC DNA]</scope>
    <source>
        <strain evidence="8 9">CBS 121057</strain>
    </source>
</reference>
<evidence type="ECO:0000256" key="1">
    <source>
        <dbReference type="ARBA" id="ARBA00004123"/>
    </source>
</evidence>
<name>A0A319EAQ3_ASPSB</name>
<dbReference type="GO" id="GO:0000178">
    <property type="term" value="C:exosome (RNase complex)"/>
    <property type="evidence" value="ECO:0007669"/>
    <property type="project" value="TreeGrafter"/>
</dbReference>
<evidence type="ECO:0000313" key="9">
    <source>
        <dbReference type="Proteomes" id="UP000248423"/>
    </source>
</evidence>
<dbReference type="STRING" id="1448318.A0A319EAQ3"/>
<keyword evidence="4 6" id="KW-0694">RNA-binding</keyword>
<dbReference type="GO" id="GO:0000460">
    <property type="term" value="P:maturation of 5.8S rRNA"/>
    <property type="evidence" value="ECO:0007669"/>
    <property type="project" value="TreeGrafter"/>
</dbReference>
<keyword evidence="5 6" id="KW-0539">Nucleus</keyword>
<evidence type="ECO:0000256" key="5">
    <source>
        <dbReference type="ARBA" id="ARBA00023242"/>
    </source>
</evidence>
<dbReference type="OrthoDB" id="1421013at2759"/>
<gene>
    <name evidence="8" type="ORF">BO78DRAFT_396694</name>
</gene>
<keyword evidence="3 6" id="KW-0698">rRNA processing</keyword>